<organism evidence="2">
    <name type="scientific">uncultured marine virus</name>
    <dbReference type="NCBI Taxonomy" id="186617"/>
    <lineage>
        <taxon>Viruses</taxon>
        <taxon>environmental samples</taxon>
    </lineage>
</organism>
<keyword evidence="1" id="KW-0812">Transmembrane</keyword>
<name>A0A0F7L666_9VIRU</name>
<evidence type="ECO:0000313" key="2">
    <source>
        <dbReference type="EMBL" id="AKH46511.1"/>
    </source>
</evidence>
<evidence type="ECO:0000256" key="1">
    <source>
        <dbReference type="SAM" id="Phobius"/>
    </source>
</evidence>
<dbReference type="EMBL" id="KR029584">
    <property type="protein sequence ID" value="AKH46511.1"/>
    <property type="molecule type" value="Genomic_DNA"/>
</dbReference>
<accession>A0A0F7L666</accession>
<keyword evidence="1" id="KW-0472">Membrane</keyword>
<keyword evidence="1" id="KW-1133">Transmembrane helix</keyword>
<feature type="transmembrane region" description="Helical" evidence="1">
    <location>
        <begin position="45"/>
        <end position="62"/>
    </location>
</feature>
<protein>
    <submittedName>
        <fullName evidence="2">Uncharacterized protein</fullName>
    </submittedName>
</protein>
<reference evidence="2" key="2">
    <citation type="submission" date="2015-03" db="EMBL/GenBank/DDBJ databases">
        <authorList>
            <person name="Chow C.-E.T."/>
            <person name="Winget D.M."/>
            <person name="White R.A.III."/>
            <person name="Hallam S.J."/>
            <person name="Suttle C.A."/>
        </authorList>
    </citation>
    <scope>NUCLEOTIDE SEQUENCE</scope>
    <source>
        <strain evidence="2">Anoxic3_9</strain>
    </source>
</reference>
<reference evidence="2" key="1">
    <citation type="journal article" date="2015" name="Front. Microbiol.">
        <title>Combining genomic sequencing methods to explore viral diversity and reveal potential virus-host interactions.</title>
        <authorList>
            <person name="Chow C.E."/>
            <person name="Winget D.M."/>
            <person name="White R.A.III."/>
            <person name="Hallam S.J."/>
            <person name="Suttle C.A."/>
        </authorList>
    </citation>
    <scope>NUCLEOTIDE SEQUENCE</scope>
    <source>
        <strain evidence="2">Anoxic3_9</strain>
    </source>
</reference>
<proteinExistence type="predicted"/>
<sequence length="67" mass="7649">MPSGLQCLIVSAVALRHQVIAAQKNHRTEYCHLFDLLFLSQGLRLYFLLVRCFLGLAAGWFARLEDN</sequence>